<evidence type="ECO:0000259" key="12">
    <source>
        <dbReference type="SMART" id="SM00836"/>
    </source>
</evidence>
<accession>A0AB94IAW8</accession>
<evidence type="ECO:0000256" key="2">
    <source>
        <dbReference type="ARBA" id="ARBA00008226"/>
    </source>
</evidence>
<evidence type="ECO:0000256" key="8">
    <source>
        <dbReference type="ARBA" id="ARBA00022917"/>
    </source>
</evidence>
<evidence type="ECO:0000256" key="6">
    <source>
        <dbReference type="ARBA" id="ARBA00022741"/>
    </source>
</evidence>
<dbReference type="SMART" id="SM00836">
    <property type="entry name" value="DALR_1"/>
    <property type="match status" value="1"/>
</dbReference>
<keyword evidence="8 11" id="KW-0648">Protein biosynthesis</keyword>
<dbReference type="InterPro" id="IPR015944">
    <property type="entry name" value="Gly-tRNA-synth_bsu"/>
</dbReference>
<gene>
    <name evidence="11 13" type="primary">glyS</name>
    <name evidence="13" type="ORF">O970_08065</name>
</gene>
<protein>
    <recommendedName>
        <fullName evidence="11">Glycine--tRNA ligase beta subunit</fullName>
        <ecNumber evidence="11">6.1.1.14</ecNumber>
    </recommendedName>
    <alternativeName>
        <fullName evidence="11">Glycyl-tRNA synthetase beta subunit</fullName>
        <shortName evidence="11">GlyRS</shortName>
    </alternativeName>
</protein>
<dbReference type="Pfam" id="PF02092">
    <property type="entry name" value="tRNA_synt_2f"/>
    <property type="match status" value="1"/>
</dbReference>
<dbReference type="GO" id="GO:0006426">
    <property type="term" value="P:glycyl-tRNA aminoacylation"/>
    <property type="evidence" value="ECO:0007669"/>
    <property type="project" value="UniProtKB-UniRule"/>
</dbReference>
<dbReference type="SUPFAM" id="SSF47323">
    <property type="entry name" value="Anticodon-binding domain of a subclass of class I aminoacyl-tRNA synthetases"/>
    <property type="match status" value="1"/>
</dbReference>
<comment type="subunit">
    <text evidence="3 11">Tetramer of two alpha and two beta subunits.</text>
</comment>
<dbReference type="PROSITE" id="PS50861">
    <property type="entry name" value="AA_TRNA_LIGASE_II_GLYAB"/>
    <property type="match status" value="1"/>
</dbReference>
<dbReference type="Gene3D" id="1.10.730.10">
    <property type="entry name" value="Isoleucyl-tRNA Synthetase, Domain 1"/>
    <property type="match status" value="1"/>
</dbReference>
<dbReference type="PANTHER" id="PTHR30075:SF2">
    <property type="entry name" value="GLYCINE--TRNA LIGASE, CHLOROPLASTIC_MITOCHONDRIAL 2"/>
    <property type="match status" value="1"/>
</dbReference>
<dbReference type="EC" id="6.1.1.14" evidence="11"/>
<keyword evidence="9 11" id="KW-0030">Aminoacyl-tRNA synthetase</keyword>
<evidence type="ECO:0000256" key="10">
    <source>
        <dbReference type="ARBA" id="ARBA00047937"/>
    </source>
</evidence>
<organism evidence="13 14">
    <name type="scientific">Candidatus Schmidhempelia bombi str. Bimp</name>
    <dbReference type="NCBI Taxonomy" id="1387197"/>
    <lineage>
        <taxon>Bacteria</taxon>
        <taxon>Pseudomonadati</taxon>
        <taxon>Pseudomonadota</taxon>
        <taxon>Gammaproteobacteria</taxon>
        <taxon>Orbales</taxon>
        <taxon>Orbaceae</taxon>
        <taxon>Candidatus Schmidhempelia</taxon>
    </lineage>
</organism>
<evidence type="ECO:0000256" key="11">
    <source>
        <dbReference type="HAMAP-Rule" id="MF_00255"/>
    </source>
</evidence>
<dbReference type="PANTHER" id="PTHR30075">
    <property type="entry name" value="GLYCYL-TRNA SYNTHETASE"/>
    <property type="match status" value="1"/>
</dbReference>
<dbReference type="GO" id="GO:0006420">
    <property type="term" value="P:arginyl-tRNA aminoacylation"/>
    <property type="evidence" value="ECO:0007669"/>
    <property type="project" value="InterPro"/>
</dbReference>
<comment type="similarity">
    <text evidence="2 11">Belongs to the class-II aminoacyl-tRNA synthetase family.</text>
</comment>
<dbReference type="SUPFAM" id="SSF109604">
    <property type="entry name" value="HD-domain/PDEase-like"/>
    <property type="match status" value="1"/>
</dbReference>
<name>A0AB94IAW8_9GAMM</name>
<dbReference type="InterPro" id="IPR008909">
    <property type="entry name" value="DALR_anticod-bd"/>
</dbReference>
<dbReference type="GO" id="GO:0005829">
    <property type="term" value="C:cytosol"/>
    <property type="evidence" value="ECO:0007669"/>
    <property type="project" value="TreeGrafter"/>
</dbReference>
<keyword evidence="7 11" id="KW-0067">ATP-binding</keyword>
<comment type="catalytic activity">
    <reaction evidence="10 11">
        <text>tRNA(Gly) + glycine + ATP = glycyl-tRNA(Gly) + AMP + diphosphate</text>
        <dbReference type="Rhea" id="RHEA:16013"/>
        <dbReference type="Rhea" id="RHEA-COMP:9664"/>
        <dbReference type="Rhea" id="RHEA-COMP:9683"/>
        <dbReference type="ChEBI" id="CHEBI:30616"/>
        <dbReference type="ChEBI" id="CHEBI:33019"/>
        <dbReference type="ChEBI" id="CHEBI:57305"/>
        <dbReference type="ChEBI" id="CHEBI:78442"/>
        <dbReference type="ChEBI" id="CHEBI:78522"/>
        <dbReference type="ChEBI" id="CHEBI:456215"/>
        <dbReference type="EC" id="6.1.1.14"/>
    </reaction>
</comment>
<dbReference type="HAMAP" id="MF_00255">
    <property type="entry name" value="Gly_tRNA_synth_beta"/>
    <property type="match status" value="1"/>
</dbReference>
<evidence type="ECO:0000256" key="5">
    <source>
        <dbReference type="ARBA" id="ARBA00022598"/>
    </source>
</evidence>
<dbReference type="InterPro" id="IPR009080">
    <property type="entry name" value="tRNAsynth_Ia_anticodon-bd"/>
</dbReference>
<dbReference type="RefSeq" id="WP_024496602.1">
    <property type="nucleotide sequence ID" value="NZ_AWGA01000073.1"/>
</dbReference>
<feature type="domain" description="DALR anticodon binding" evidence="12">
    <location>
        <begin position="584"/>
        <end position="687"/>
    </location>
</feature>
<reference evidence="13 14" key="1">
    <citation type="journal article" date="2014" name="Appl. Environ. Microbiol.">
        <title>Genomic features of a bumble bee symbiont reflect its host environment.</title>
        <authorList>
            <person name="Martinson V.G."/>
            <person name="Magoc T."/>
            <person name="Koch H."/>
            <person name="Salzberg S.L."/>
            <person name="Moran N.A."/>
        </authorList>
    </citation>
    <scope>NUCLEOTIDE SEQUENCE [LARGE SCALE GENOMIC DNA]</scope>
    <source>
        <strain evidence="13 14">Bimp</strain>
    </source>
</reference>
<evidence type="ECO:0000256" key="4">
    <source>
        <dbReference type="ARBA" id="ARBA00022490"/>
    </source>
</evidence>
<evidence type="ECO:0000256" key="7">
    <source>
        <dbReference type="ARBA" id="ARBA00022840"/>
    </source>
</evidence>
<dbReference type="EMBL" id="AWGA01000073">
    <property type="protein sequence ID" value="TEA26549.1"/>
    <property type="molecule type" value="Genomic_DNA"/>
</dbReference>
<evidence type="ECO:0000313" key="14">
    <source>
        <dbReference type="Proteomes" id="UP000506160"/>
    </source>
</evidence>
<keyword evidence="5 11" id="KW-0436">Ligase</keyword>
<dbReference type="Proteomes" id="UP000506160">
    <property type="component" value="Unassembled WGS sequence"/>
</dbReference>
<dbReference type="InterPro" id="IPR006194">
    <property type="entry name" value="Gly-tRNA-synth_heterodimer"/>
</dbReference>
<evidence type="ECO:0000256" key="1">
    <source>
        <dbReference type="ARBA" id="ARBA00004496"/>
    </source>
</evidence>
<evidence type="ECO:0000256" key="9">
    <source>
        <dbReference type="ARBA" id="ARBA00023146"/>
    </source>
</evidence>
<proteinExistence type="inferred from homology"/>
<keyword evidence="4 11" id="KW-0963">Cytoplasm</keyword>
<keyword evidence="14" id="KW-1185">Reference proteome</keyword>
<dbReference type="GO" id="GO:0004820">
    <property type="term" value="F:glycine-tRNA ligase activity"/>
    <property type="evidence" value="ECO:0007669"/>
    <property type="project" value="UniProtKB-UniRule"/>
</dbReference>
<sequence length="689" mass="77090">MQQTFLVELGTEELPPKSLRLFAESFAANFIEQLNQHHLEHGQVVWYASPRRLALKVLNLNDTQPDTEIVKRGPAVAQAFDADGKPTKAAEGWARGCGITVEQAQRIATDKGEWLSYTLKQKGKPVVELLSAMVETALAKLPIPKPMRWEAKRTQFIRPTHTLTMLYGDQLVPGTILDVTSDRIIHGHRFMGQQQITITHADQYPQILEEKGNVIADYDKRKTIIREQAELAAKALNGRADLSDSLLEEVTSLVEWPVVLTAKFEEKFLDVPAEALVYTMKGDQKYFPVYDHQNKLLPNFIFVTNIESKDPSVIISGNEKVVRPRLADAEFFYRTDLKQPLAARLPSLDTILFQQQLGTIGDKSKRIEHLAGYIADKIGANAIDAKRAGLLSKCDLLTNLVFEFPETQGVTGMYLALHDNENSVVATAINEQYMPRFAGDQLPSSLEAAAVAIADKIDTLVGIFGIGQHPKGDKDPFALRRAAIGVLRIIVEKQLPLDLVELAQEAVKLYADRLTHQQVMTDVVNFMQGRFRAWYQERNYAIDTIQAVLARNPTRPIDFDARVKAVTHFRTLDAASALAAANKRVSNILAKADITIPDTVNHDLLQDNAEQQLAKTLMNLTDKLAPYFTQGNYQQALIELATLREPIDKFFDEVKVMDDDPQIKLNRLALLAQLQGLFLKVADISLLQS</sequence>
<comment type="subcellular location">
    <subcellularLocation>
        <location evidence="1 11">Cytoplasm</location>
    </subcellularLocation>
</comment>
<comment type="caution">
    <text evidence="13">The sequence shown here is derived from an EMBL/GenBank/DDBJ whole genome shotgun (WGS) entry which is preliminary data.</text>
</comment>
<evidence type="ECO:0000256" key="3">
    <source>
        <dbReference type="ARBA" id="ARBA00011209"/>
    </source>
</evidence>
<keyword evidence="6 11" id="KW-0547">Nucleotide-binding</keyword>
<dbReference type="GO" id="GO:0004814">
    <property type="term" value="F:arginine-tRNA ligase activity"/>
    <property type="evidence" value="ECO:0007669"/>
    <property type="project" value="InterPro"/>
</dbReference>
<dbReference type="GO" id="GO:0005524">
    <property type="term" value="F:ATP binding"/>
    <property type="evidence" value="ECO:0007669"/>
    <property type="project" value="UniProtKB-UniRule"/>
</dbReference>
<dbReference type="Pfam" id="PF05746">
    <property type="entry name" value="DALR_1"/>
    <property type="match status" value="1"/>
</dbReference>
<evidence type="ECO:0000313" key="13">
    <source>
        <dbReference type="EMBL" id="TEA26549.1"/>
    </source>
</evidence>
<dbReference type="PRINTS" id="PR01045">
    <property type="entry name" value="TRNASYNTHGB"/>
</dbReference>
<dbReference type="NCBIfam" id="TIGR00211">
    <property type="entry name" value="glyS"/>
    <property type="match status" value="1"/>
</dbReference>
<dbReference type="AlphaFoldDB" id="A0AB94IAW8"/>